<proteinExistence type="predicted"/>
<dbReference type="Proteomes" id="UP000028582">
    <property type="component" value="Unassembled WGS sequence"/>
</dbReference>
<dbReference type="OrthoDB" id="126403at2759"/>
<comment type="caution">
    <text evidence="2">The sequence shown here is derived from an EMBL/GenBank/DDBJ whole genome shotgun (WGS) entry which is preliminary data.</text>
</comment>
<gene>
    <name evidence="2" type="ORF">F444_20454</name>
</gene>
<reference evidence="2 3" key="1">
    <citation type="submission" date="2013-11" db="EMBL/GenBank/DDBJ databases">
        <title>The Genome Sequence of Phytophthora parasitica P1976.</title>
        <authorList>
            <consortium name="The Broad Institute Genomics Platform"/>
            <person name="Russ C."/>
            <person name="Tyler B."/>
            <person name="Panabieres F."/>
            <person name="Shan W."/>
            <person name="Tripathy S."/>
            <person name="Grunwald N."/>
            <person name="Machado M."/>
            <person name="Johnson C.S."/>
            <person name="Walker B."/>
            <person name="Young S."/>
            <person name="Zeng Q."/>
            <person name="Gargeya S."/>
            <person name="Fitzgerald M."/>
            <person name="Haas B."/>
            <person name="Abouelleil A."/>
            <person name="Allen A.W."/>
            <person name="Alvarado L."/>
            <person name="Arachchi H.M."/>
            <person name="Berlin A.M."/>
            <person name="Chapman S.B."/>
            <person name="Gainer-Dewar J."/>
            <person name="Goldberg J."/>
            <person name="Griggs A."/>
            <person name="Gujja S."/>
            <person name="Hansen M."/>
            <person name="Howarth C."/>
            <person name="Imamovic A."/>
            <person name="Ireland A."/>
            <person name="Larimer J."/>
            <person name="McCowan C."/>
            <person name="Murphy C."/>
            <person name="Pearson M."/>
            <person name="Poon T.W."/>
            <person name="Priest M."/>
            <person name="Roberts A."/>
            <person name="Saif S."/>
            <person name="Shea T."/>
            <person name="Sisk P."/>
            <person name="Sykes S."/>
            <person name="Wortman J."/>
            <person name="Nusbaum C."/>
            <person name="Birren B."/>
        </authorList>
    </citation>
    <scope>NUCLEOTIDE SEQUENCE [LARGE SCALE GENOMIC DNA]</scope>
    <source>
        <strain evidence="2 3">P1976</strain>
    </source>
</reference>
<organism evidence="2 3">
    <name type="scientific">Phytophthora nicotianae P1976</name>
    <dbReference type="NCBI Taxonomy" id="1317066"/>
    <lineage>
        <taxon>Eukaryota</taxon>
        <taxon>Sar</taxon>
        <taxon>Stramenopiles</taxon>
        <taxon>Oomycota</taxon>
        <taxon>Peronosporomycetes</taxon>
        <taxon>Peronosporales</taxon>
        <taxon>Peronosporaceae</taxon>
        <taxon>Phytophthora</taxon>
    </lineage>
</organism>
<sequence>MIKKSSVPLHWPKEVYDYGQKTITDAAVGGIDLRKGCWIHCKWCNMTLKTPAFSLVMWKTHQQRRKHLLHEQKILNDSSQPPFVTCSSQASVHSSTSSMPGTPTSLLGLQSSQEHESLMLVRRDLHLNKQHQARYQRDVTNVINAMTSLVSDQQGDLDTMQRQVNDMTNEVEDLKKQVEILRRKERQKQVGAPQYEVIRPDSRTPRRIPASHALSVKTHGDYSKERQLKNPQKVAKTKKPKIRHSMTEMDLFEKRFQLA</sequence>
<feature type="coiled-coil region" evidence="1">
    <location>
        <begin position="150"/>
        <end position="184"/>
    </location>
</feature>
<accession>A0A080Z4J0</accession>
<name>A0A080Z4J0_PHYNI</name>
<protein>
    <submittedName>
        <fullName evidence="2">Uncharacterized protein</fullName>
    </submittedName>
</protein>
<evidence type="ECO:0000313" key="2">
    <source>
        <dbReference type="EMBL" id="ETO61551.1"/>
    </source>
</evidence>
<dbReference type="EMBL" id="ANJA01003755">
    <property type="protein sequence ID" value="ETO61551.1"/>
    <property type="molecule type" value="Genomic_DNA"/>
</dbReference>
<evidence type="ECO:0000313" key="3">
    <source>
        <dbReference type="Proteomes" id="UP000028582"/>
    </source>
</evidence>
<keyword evidence="1" id="KW-0175">Coiled coil</keyword>
<dbReference type="AlphaFoldDB" id="A0A080Z4J0"/>
<evidence type="ECO:0000256" key="1">
    <source>
        <dbReference type="SAM" id="Coils"/>
    </source>
</evidence>